<proteinExistence type="predicted"/>
<reference evidence="1" key="1">
    <citation type="submission" date="2014-11" db="EMBL/GenBank/DDBJ databases">
        <authorList>
            <person name="Amaro Gonzalez C."/>
        </authorList>
    </citation>
    <scope>NUCLEOTIDE SEQUENCE</scope>
</reference>
<dbReference type="EMBL" id="GBXM01001215">
    <property type="protein sequence ID" value="JAI07363.1"/>
    <property type="molecule type" value="Transcribed_RNA"/>
</dbReference>
<dbReference type="AlphaFoldDB" id="A0A0E9XXB8"/>
<evidence type="ECO:0000313" key="1">
    <source>
        <dbReference type="EMBL" id="JAI07363.1"/>
    </source>
</evidence>
<organism evidence="1">
    <name type="scientific">Anguilla anguilla</name>
    <name type="common">European freshwater eel</name>
    <name type="synonym">Muraena anguilla</name>
    <dbReference type="NCBI Taxonomy" id="7936"/>
    <lineage>
        <taxon>Eukaryota</taxon>
        <taxon>Metazoa</taxon>
        <taxon>Chordata</taxon>
        <taxon>Craniata</taxon>
        <taxon>Vertebrata</taxon>
        <taxon>Euteleostomi</taxon>
        <taxon>Actinopterygii</taxon>
        <taxon>Neopterygii</taxon>
        <taxon>Teleostei</taxon>
        <taxon>Anguilliformes</taxon>
        <taxon>Anguillidae</taxon>
        <taxon>Anguilla</taxon>
    </lineage>
</organism>
<reference evidence="1" key="2">
    <citation type="journal article" date="2015" name="Fish Shellfish Immunol.">
        <title>Early steps in the European eel (Anguilla anguilla)-Vibrio vulnificus interaction in the gills: Role of the RtxA13 toxin.</title>
        <authorList>
            <person name="Callol A."/>
            <person name="Pajuelo D."/>
            <person name="Ebbesson L."/>
            <person name="Teles M."/>
            <person name="MacKenzie S."/>
            <person name="Amaro C."/>
        </authorList>
    </citation>
    <scope>NUCLEOTIDE SEQUENCE</scope>
</reference>
<name>A0A0E9XXB8_ANGAN</name>
<protein>
    <submittedName>
        <fullName evidence="1">Uncharacterized protein</fullName>
    </submittedName>
</protein>
<accession>A0A0E9XXB8</accession>
<sequence>MNLLSVALYSSTRLKTDSFPFPPKKSITSSSFPDMELKLKVCGDTACELVM</sequence>